<dbReference type="PANTHER" id="PTHR19229">
    <property type="entry name" value="ATP-BINDING CASSETTE TRANSPORTER SUBFAMILY A ABCA"/>
    <property type="match status" value="1"/>
</dbReference>
<feature type="transmembrane region" description="Helical" evidence="11">
    <location>
        <begin position="925"/>
        <end position="945"/>
    </location>
</feature>
<comment type="subcellular location">
    <subcellularLocation>
        <location evidence="1">Membrane</location>
        <topology evidence="1">Multi-pass membrane protein</topology>
    </subcellularLocation>
</comment>
<dbReference type="CDD" id="cd03263">
    <property type="entry name" value="ABC_subfamily_A"/>
    <property type="match status" value="2"/>
</dbReference>
<evidence type="ECO:0000313" key="14">
    <source>
        <dbReference type="Proteomes" id="UP001295684"/>
    </source>
</evidence>
<dbReference type="Pfam" id="PF00005">
    <property type="entry name" value="ABC_tran"/>
    <property type="match status" value="2"/>
</dbReference>
<evidence type="ECO:0000256" key="6">
    <source>
        <dbReference type="ARBA" id="ARBA00022741"/>
    </source>
</evidence>
<dbReference type="EMBL" id="CAMPGE010028744">
    <property type="protein sequence ID" value="CAI2386255.1"/>
    <property type="molecule type" value="Genomic_DNA"/>
</dbReference>
<feature type="transmembrane region" description="Helical" evidence="11">
    <location>
        <begin position="1163"/>
        <end position="1188"/>
    </location>
</feature>
<feature type="transmembrane region" description="Helical" evidence="11">
    <location>
        <begin position="1289"/>
        <end position="1313"/>
    </location>
</feature>
<name>A0AAD2DB68_EUPCR</name>
<feature type="domain" description="ABC transporter" evidence="12">
    <location>
        <begin position="537"/>
        <end position="767"/>
    </location>
</feature>
<accession>A0AAD2DB68</accession>
<evidence type="ECO:0000259" key="12">
    <source>
        <dbReference type="PROSITE" id="PS50893"/>
    </source>
</evidence>
<feature type="transmembrane region" description="Helical" evidence="11">
    <location>
        <begin position="1208"/>
        <end position="1227"/>
    </location>
</feature>
<feature type="region of interest" description="Disordered" evidence="10">
    <location>
        <begin position="844"/>
        <end position="872"/>
    </location>
</feature>
<dbReference type="InterPro" id="IPR027417">
    <property type="entry name" value="P-loop_NTPase"/>
</dbReference>
<dbReference type="InterPro" id="IPR017871">
    <property type="entry name" value="ABC_transporter-like_CS"/>
</dbReference>
<dbReference type="PANTHER" id="PTHR19229:SF36">
    <property type="entry name" value="ATP-BINDING CASSETTE SUB-FAMILY A MEMBER 2"/>
    <property type="match status" value="1"/>
</dbReference>
<evidence type="ECO:0000256" key="10">
    <source>
        <dbReference type="SAM" id="MobiDB-lite"/>
    </source>
</evidence>
<comment type="similarity">
    <text evidence="2">Belongs to the ABC transporter superfamily. ABCA family.</text>
</comment>
<comment type="caution">
    <text evidence="13">The sequence shown here is derived from an EMBL/GenBank/DDBJ whole genome shotgun (WGS) entry which is preliminary data.</text>
</comment>
<evidence type="ECO:0000256" key="8">
    <source>
        <dbReference type="ARBA" id="ARBA00022989"/>
    </source>
</evidence>
<keyword evidence="8 11" id="KW-1133">Transmembrane helix</keyword>
<feature type="transmembrane region" description="Helical" evidence="11">
    <location>
        <begin position="312"/>
        <end position="340"/>
    </location>
</feature>
<keyword evidence="7" id="KW-0067">ATP-binding</keyword>
<feature type="domain" description="ABC transporter" evidence="12">
    <location>
        <begin position="1354"/>
        <end position="1592"/>
    </location>
</feature>
<feature type="transmembrane region" description="Helical" evidence="11">
    <location>
        <begin position="1247"/>
        <end position="1269"/>
    </location>
</feature>
<dbReference type="Proteomes" id="UP001295684">
    <property type="component" value="Unassembled WGS sequence"/>
</dbReference>
<dbReference type="GO" id="GO:0005524">
    <property type="term" value="F:ATP binding"/>
    <property type="evidence" value="ECO:0007669"/>
    <property type="project" value="UniProtKB-KW"/>
</dbReference>
<feature type="transmembrane region" description="Helical" evidence="11">
    <location>
        <begin position="271"/>
        <end position="291"/>
    </location>
</feature>
<proteinExistence type="inferred from homology"/>
<dbReference type="FunFam" id="3.40.50.300:FF:000298">
    <property type="entry name" value="ATP-binding cassette sub-family A member 12"/>
    <property type="match status" value="1"/>
</dbReference>
<evidence type="ECO:0000256" key="3">
    <source>
        <dbReference type="ARBA" id="ARBA00022448"/>
    </source>
</evidence>
<evidence type="ECO:0000256" key="5">
    <source>
        <dbReference type="ARBA" id="ARBA00022737"/>
    </source>
</evidence>
<reference evidence="13" key="1">
    <citation type="submission" date="2023-07" db="EMBL/GenBank/DDBJ databases">
        <authorList>
            <consortium name="AG Swart"/>
            <person name="Singh M."/>
            <person name="Singh A."/>
            <person name="Seah K."/>
            <person name="Emmerich C."/>
        </authorList>
    </citation>
    <scope>NUCLEOTIDE SEQUENCE</scope>
    <source>
        <strain evidence="13">DP1</strain>
    </source>
</reference>
<gene>
    <name evidence="13" type="ORF">ECRASSUSDP1_LOCUS27864</name>
</gene>
<dbReference type="PROSITE" id="PS50893">
    <property type="entry name" value="ABC_TRANSPORTER_2"/>
    <property type="match status" value="2"/>
</dbReference>
<keyword evidence="5" id="KW-0677">Repeat</keyword>
<dbReference type="PROSITE" id="PS00211">
    <property type="entry name" value="ABC_TRANSPORTER_1"/>
    <property type="match status" value="2"/>
</dbReference>
<dbReference type="InterPro" id="IPR026082">
    <property type="entry name" value="ABCA"/>
</dbReference>
<feature type="transmembrane region" description="Helical" evidence="11">
    <location>
        <begin position="1102"/>
        <end position="1123"/>
    </location>
</feature>
<dbReference type="GO" id="GO:0016887">
    <property type="term" value="F:ATP hydrolysis activity"/>
    <property type="evidence" value="ECO:0007669"/>
    <property type="project" value="InterPro"/>
</dbReference>
<evidence type="ECO:0000313" key="13">
    <source>
        <dbReference type="EMBL" id="CAI2386255.1"/>
    </source>
</evidence>
<dbReference type="InterPro" id="IPR003593">
    <property type="entry name" value="AAA+_ATPase"/>
</dbReference>
<dbReference type="Pfam" id="PF12698">
    <property type="entry name" value="ABC2_membrane_3"/>
    <property type="match status" value="2"/>
</dbReference>
<sequence length="1758" mass="198004">MAFGRHFKALLWKNTLLWRRKLCGSLCELIFPVLMVGAIVGIRQAVSDKQYEEGNRLKNGVAYTIPDSLTSNNLGEGNEFYSLIKEEIFGGDQIIPFPINPIGGEFYTIVGKDPDEVKLMNDSLKLLLEPISKLIGRNFIFKKGITNEEELFDLIRSNNYSQGEKTERMLFAIGLPTDRQNNPYDYTIYMSENFPSNVPETRSMKITNIPGTENFMKYSSLGFMTLQSFIANFILKTELEDFSPSIDLFMSMGYINEFTQDDFLENFGPTLALFMLMIFIAPLFRLVSFLTEEKASRAREGMKIMGLNDAPYWLSWFVYYFSVNLVISLVTGLSFAFVLFPNSSVFFVLLWVFLYGLSLFSFAVLVSSFLQRPLIACIIVTMFHFLTYFLVIPLEQPGVSDQIRTMFSVIPNVAMSLSAGAIGKLELTKDGLTGSTLFDNTGGFKVGIALISLAGNFIIQLLLGLYLDNVLPKQYGTRQHPCFMFKKSYWFGTRYQDANDLRKSLLDEDDQELNGENKDFEAVPPNVRKLEKTGECMKVRHLKKIYGNGKVAVNDLSLTMYKNQIFALLGHNGAGKTTTLSILTGLYQPTAGKASVFNLDMFEQVNEIRKNLGVCPQFDILFDMLTPEEHLIIYCMFKGVPVSEVDDQVEKTLRDIDLESKRKAYAKNLSGGQKRKLSVGIAMIGGSKLVLLDEPTSGMDLTARRKIWDMLKNNKQDRILILTTHFMDEADILGDRIAIMASGRIKCCGQSLFLKKRFGVGYNLIISKEDKDPNPEIEEFVFERINYCIKLSEVSSEVTFQIPQSESEKFEQFFTELDESLKQLRIKSYGVGVTTLEEVFLKVGHQDEEGNGSPPDSPKIEETKEDNSQEANEIVRINDSQRSDNDDYSIAEQSEKNVFFLHLYALCVKRFLMSFRQLKSSLLEIFIPMIFILTGLGLANIDFFVDALAVNLSMTQFPENNNLFIGTTQNGVDSQTFANSFDQDIFDINVINTPPGDNLYSTLDNFETTIFRDNNGYDGDVQNAGNFVLHNLDTTPGAQKCQVFGFSNGFARDGAPIMTQNVLNSCLRILLNKPNMQLRFVNQPFPLTARAKAGSQAGSGSIIGFLFAIAFAMIPTGVAYSVVHERETNVKHQQMISGASIIPYWISNYLVDFTRSMIPMGFAIIMVFVFSVDLPFIWLHFVLFALAIHPFTYATTFIFKKQNLAQTMTIIINIFLGGFIPITIIVLQSIQSTRSVGQALRWVPKIFPSFSVVNGILQISIRNIIAFAAGLDAPDDSLSFDVAGGDAVFLAFNIFFWWGVVILLETGFLGKLFSCRRSWTLIKETTDEPEAEIDSDVREEEYRCADINPNDCSVLVNQLRKEFKVNGEQLVAVKNICFGLEYGECFALLGVNGAGKSTTFKSMTGDIVPTSGKIYIDGLDLSSAYEFSQARKLIGYCPQENAIFEGMTVYEHLVFYARIKGIVSHKRNDIINNTMKEMDLEQFKNVRCEKLSGGNKRKLSVAMAIIGNPPIVFLDEPSTGMDPRAKRFMWTIISRISTLRKKSTVILTTHSMEEAEALCTKMGIMVSGRFKCLGSSQEIKNKYGTGYEVEIKIQWPTEEEAATFARNNDLNPEDSIGIEQLQDTLIKLKVGTILEEPQITILENEIEKNGELTIESLCQLILLEKGGLTIKKALKKNTSKCQLIEHYNNFFKFRVERGQKSLGFFFGFMESLKSQVNFEEYGVSQTTLEQIFNAFAKGQEVEGASKNKGRKSLTKDIQ</sequence>
<dbReference type="SMART" id="SM00382">
    <property type="entry name" value="AAA"/>
    <property type="match status" value="2"/>
</dbReference>
<organism evidence="13 14">
    <name type="scientific">Euplotes crassus</name>
    <dbReference type="NCBI Taxonomy" id="5936"/>
    <lineage>
        <taxon>Eukaryota</taxon>
        <taxon>Sar</taxon>
        <taxon>Alveolata</taxon>
        <taxon>Ciliophora</taxon>
        <taxon>Intramacronucleata</taxon>
        <taxon>Spirotrichea</taxon>
        <taxon>Hypotrichia</taxon>
        <taxon>Euplotida</taxon>
        <taxon>Euplotidae</taxon>
        <taxon>Moneuplotes</taxon>
    </lineage>
</organism>
<evidence type="ECO:0000256" key="2">
    <source>
        <dbReference type="ARBA" id="ARBA00008869"/>
    </source>
</evidence>
<dbReference type="InterPro" id="IPR013525">
    <property type="entry name" value="ABC2_TM"/>
</dbReference>
<dbReference type="GO" id="GO:0140359">
    <property type="term" value="F:ABC-type transporter activity"/>
    <property type="evidence" value="ECO:0007669"/>
    <property type="project" value="InterPro"/>
</dbReference>
<keyword evidence="14" id="KW-1185">Reference proteome</keyword>
<protein>
    <recommendedName>
        <fullName evidence="12">ABC transporter domain-containing protein</fullName>
    </recommendedName>
</protein>
<evidence type="ECO:0000256" key="9">
    <source>
        <dbReference type="ARBA" id="ARBA00023136"/>
    </source>
</evidence>
<evidence type="ECO:0000256" key="11">
    <source>
        <dbReference type="SAM" id="Phobius"/>
    </source>
</evidence>
<evidence type="ECO:0000256" key="1">
    <source>
        <dbReference type="ARBA" id="ARBA00004141"/>
    </source>
</evidence>
<keyword evidence="9 11" id="KW-0472">Membrane</keyword>
<dbReference type="Gene3D" id="3.40.50.300">
    <property type="entry name" value="P-loop containing nucleotide triphosphate hydrolases"/>
    <property type="match status" value="2"/>
</dbReference>
<feature type="transmembrane region" description="Helical" evidence="11">
    <location>
        <begin position="346"/>
        <end position="366"/>
    </location>
</feature>
<dbReference type="InterPro" id="IPR003439">
    <property type="entry name" value="ABC_transporter-like_ATP-bd"/>
</dbReference>
<dbReference type="FunFam" id="3.40.50.300:FF:000335">
    <property type="entry name" value="ATP binding cassette subfamily A member 5"/>
    <property type="match status" value="1"/>
</dbReference>
<evidence type="ECO:0000256" key="7">
    <source>
        <dbReference type="ARBA" id="ARBA00022840"/>
    </source>
</evidence>
<feature type="transmembrane region" description="Helical" evidence="11">
    <location>
        <begin position="373"/>
        <end position="394"/>
    </location>
</feature>
<dbReference type="GO" id="GO:0005319">
    <property type="term" value="F:lipid transporter activity"/>
    <property type="evidence" value="ECO:0007669"/>
    <property type="project" value="TreeGrafter"/>
</dbReference>
<feature type="transmembrane region" description="Helical" evidence="11">
    <location>
        <begin position="406"/>
        <end position="425"/>
    </location>
</feature>
<keyword evidence="4 11" id="KW-0812">Transmembrane</keyword>
<feature type="transmembrane region" description="Helical" evidence="11">
    <location>
        <begin position="446"/>
        <end position="467"/>
    </location>
</feature>
<keyword evidence="6" id="KW-0547">Nucleotide-binding</keyword>
<dbReference type="GO" id="GO:0016020">
    <property type="term" value="C:membrane"/>
    <property type="evidence" value="ECO:0007669"/>
    <property type="project" value="UniProtKB-SubCell"/>
</dbReference>
<dbReference type="SUPFAM" id="SSF52540">
    <property type="entry name" value="P-loop containing nucleoside triphosphate hydrolases"/>
    <property type="match status" value="2"/>
</dbReference>
<feature type="compositionally biased region" description="Basic and acidic residues" evidence="10">
    <location>
        <begin position="858"/>
        <end position="867"/>
    </location>
</feature>
<keyword evidence="3" id="KW-0813">Transport</keyword>
<evidence type="ECO:0000256" key="4">
    <source>
        <dbReference type="ARBA" id="ARBA00022692"/>
    </source>
</evidence>